<protein>
    <recommendedName>
        <fullName evidence="1">Transposable element P transposase-like RNase H C-terminal domain-containing protein</fullName>
    </recommendedName>
</protein>
<accession>A0A9J6G961</accession>
<keyword evidence="3" id="KW-1185">Reference proteome</keyword>
<organism evidence="2 3">
    <name type="scientific">Haemaphysalis longicornis</name>
    <name type="common">Bush tick</name>
    <dbReference type="NCBI Taxonomy" id="44386"/>
    <lineage>
        <taxon>Eukaryota</taxon>
        <taxon>Metazoa</taxon>
        <taxon>Ecdysozoa</taxon>
        <taxon>Arthropoda</taxon>
        <taxon>Chelicerata</taxon>
        <taxon>Arachnida</taxon>
        <taxon>Acari</taxon>
        <taxon>Parasitiformes</taxon>
        <taxon>Ixodida</taxon>
        <taxon>Ixodoidea</taxon>
        <taxon>Ixodidae</taxon>
        <taxon>Haemaphysalinae</taxon>
        <taxon>Haemaphysalis</taxon>
    </lineage>
</organism>
<name>A0A9J6G961_HAELO</name>
<dbReference type="OMA" id="RWRTSKN"/>
<feature type="domain" description="Transposable element P transposase-like RNase H C-terminal" evidence="1">
    <location>
        <begin position="87"/>
        <end position="121"/>
    </location>
</feature>
<dbReference type="VEuPathDB" id="VectorBase:HLOH_058348"/>
<evidence type="ECO:0000259" key="1">
    <source>
        <dbReference type="Pfam" id="PF21789"/>
    </source>
</evidence>
<sequence length="156" mass="18190">MMNDMFDALNRKVPREGVRTNRKNIGVLRNALQFLDSWESELRKGEITKEMFLTRSTSEGLRVTLSSTIALCEYLLSSCGFRYVLTSKMNQDPIECFFGTVRRSGCQNDHPTMPTFLQVYHLLSVYKLIRPPKFGNCQLTERRKSRALRWRTSKNN</sequence>
<dbReference type="Pfam" id="PF21789">
    <property type="entry name" value="TNP-like_RNaseH_C"/>
    <property type="match status" value="1"/>
</dbReference>
<proteinExistence type="predicted"/>
<dbReference type="Proteomes" id="UP000821853">
    <property type="component" value="Chromosome 3"/>
</dbReference>
<evidence type="ECO:0000313" key="3">
    <source>
        <dbReference type="Proteomes" id="UP000821853"/>
    </source>
</evidence>
<dbReference type="EMBL" id="JABSTR010000005">
    <property type="protein sequence ID" value="KAH9371407.1"/>
    <property type="molecule type" value="Genomic_DNA"/>
</dbReference>
<evidence type="ECO:0000313" key="2">
    <source>
        <dbReference type="EMBL" id="KAH9371407.1"/>
    </source>
</evidence>
<gene>
    <name evidence="2" type="ORF">HPB48_022273</name>
</gene>
<dbReference type="OrthoDB" id="6538014at2759"/>
<dbReference type="AlphaFoldDB" id="A0A9J6G961"/>
<comment type="caution">
    <text evidence="2">The sequence shown here is derived from an EMBL/GenBank/DDBJ whole genome shotgun (WGS) entry which is preliminary data.</text>
</comment>
<dbReference type="InterPro" id="IPR048367">
    <property type="entry name" value="TNP-like_RNaseH_C"/>
</dbReference>
<reference evidence="2 3" key="1">
    <citation type="journal article" date="2020" name="Cell">
        <title>Large-Scale Comparative Analyses of Tick Genomes Elucidate Their Genetic Diversity and Vector Capacities.</title>
        <authorList>
            <consortium name="Tick Genome and Microbiome Consortium (TIGMIC)"/>
            <person name="Jia N."/>
            <person name="Wang J."/>
            <person name="Shi W."/>
            <person name="Du L."/>
            <person name="Sun Y."/>
            <person name="Zhan W."/>
            <person name="Jiang J.F."/>
            <person name="Wang Q."/>
            <person name="Zhang B."/>
            <person name="Ji P."/>
            <person name="Bell-Sakyi L."/>
            <person name="Cui X.M."/>
            <person name="Yuan T.T."/>
            <person name="Jiang B.G."/>
            <person name="Yang W.F."/>
            <person name="Lam T.T."/>
            <person name="Chang Q.C."/>
            <person name="Ding S.J."/>
            <person name="Wang X.J."/>
            <person name="Zhu J.G."/>
            <person name="Ruan X.D."/>
            <person name="Zhao L."/>
            <person name="Wei J.T."/>
            <person name="Ye R.Z."/>
            <person name="Que T.C."/>
            <person name="Du C.H."/>
            <person name="Zhou Y.H."/>
            <person name="Cheng J.X."/>
            <person name="Dai P.F."/>
            <person name="Guo W.B."/>
            <person name="Han X.H."/>
            <person name="Huang E.J."/>
            <person name="Li L.F."/>
            <person name="Wei W."/>
            <person name="Gao Y.C."/>
            <person name="Liu J.Z."/>
            <person name="Shao H.Z."/>
            <person name="Wang X."/>
            <person name="Wang C.C."/>
            <person name="Yang T.C."/>
            <person name="Huo Q.B."/>
            <person name="Li W."/>
            <person name="Chen H.Y."/>
            <person name="Chen S.E."/>
            <person name="Zhou L.G."/>
            <person name="Ni X.B."/>
            <person name="Tian J.H."/>
            <person name="Sheng Y."/>
            <person name="Liu T."/>
            <person name="Pan Y.S."/>
            <person name="Xia L.Y."/>
            <person name="Li J."/>
            <person name="Zhao F."/>
            <person name="Cao W.C."/>
        </authorList>
    </citation>
    <scope>NUCLEOTIDE SEQUENCE [LARGE SCALE GENOMIC DNA]</scope>
    <source>
        <strain evidence="2">HaeL-2018</strain>
    </source>
</reference>